<feature type="transmembrane region" description="Helical" evidence="6">
    <location>
        <begin position="385"/>
        <end position="404"/>
    </location>
</feature>
<dbReference type="InterPro" id="IPR036259">
    <property type="entry name" value="MFS_trans_sf"/>
</dbReference>
<dbReference type="NCBIfam" id="TIGR00885">
    <property type="entry name" value="fucP"/>
    <property type="match status" value="1"/>
</dbReference>
<dbReference type="PANTHER" id="PTHR43702">
    <property type="entry name" value="L-FUCOSE-PROTON SYMPORTER"/>
    <property type="match status" value="1"/>
</dbReference>
<evidence type="ECO:0000256" key="6">
    <source>
        <dbReference type="SAM" id="Phobius"/>
    </source>
</evidence>
<feature type="transmembrane region" description="Helical" evidence="6">
    <location>
        <begin position="248"/>
        <end position="273"/>
    </location>
</feature>
<feature type="transmembrane region" description="Helical" evidence="6">
    <location>
        <begin position="314"/>
        <end position="332"/>
    </location>
</feature>
<evidence type="ECO:0000256" key="5">
    <source>
        <dbReference type="ARBA" id="ARBA00023136"/>
    </source>
</evidence>
<protein>
    <submittedName>
        <fullName evidence="7">L-fucose:H+ symporter permease</fullName>
    </submittedName>
</protein>
<feature type="transmembrane region" description="Helical" evidence="6">
    <location>
        <begin position="12"/>
        <end position="31"/>
    </location>
</feature>
<dbReference type="SUPFAM" id="SSF103473">
    <property type="entry name" value="MFS general substrate transporter"/>
    <property type="match status" value="1"/>
</dbReference>
<evidence type="ECO:0000256" key="2">
    <source>
        <dbReference type="ARBA" id="ARBA00022475"/>
    </source>
</evidence>
<dbReference type="CDD" id="cd17394">
    <property type="entry name" value="MFS_FucP_like"/>
    <property type="match status" value="1"/>
</dbReference>
<dbReference type="InterPro" id="IPR005275">
    <property type="entry name" value="Lfuc_symporter_FucP"/>
</dbReference>
<keyword evidence="2" id="KW-1003">Cell membrane</keyword>
<dbReference type="Gene3D" id="1.20.1250.20">
    <property type="entry name" value="MFS general substrate transporter like domains"/>
    <property type="match status" value="2"/>
</dbReference>
<comment type="subcellular location">
    <subcellularLocation>
        <location evidence="1">Cell inner membrane</location>
        <topology evidence="1">Multi-pass membrane protein</topology>
    </subcellularLocation>
</comment>
<sequence>MSEQKPSAIVPKSILFPFILLSTCFAMWGLANNMTDPLVKAFLKIFPELSTAQTALIQNAFYGAYFVLAIPGAVIARKFGYKCGVLAGLGIYILGGLLFYPASLMLSFTPFLFAFFVLAGGLSILETNANPYIIAMGPEETATRRLNLAQSFNPVGSLIGLFLCKFAILTKLEVVNARIEEGMPADEVQAIQVEQLNIVMTPYFIAALVLIVLWVMIATNKKMPVIKEHDKKAHVGETISFLLSKPNYIFAVVAQFFYVGAQIAVWTYTFHYITGQLGVADSEAMNYHMIAIISFSLSRWVFTALMAYFKPSTLLAFAAGMGTLCSLGVIFGGDKMAFQGYIPFVGEAPFTLGVICLISTSVFMSLMFPTIFGLGSRGLGEATKLGASGLIMAILGGALLTLLQGKLIDIFGGSEEGMMGAAAAKSYVVPLVCFIVIAVYAIYSMKSTDEAQSESA</sequence>
<comment type="caution">
    <text evidence="7">The sequence shown here is derived from an EMBL/GenBank/DDBJ whole genome shotgun (WGS) entry which is preliminary data.</text>
</comment>
<evidence type="ECO:0000313" key="8">
    <source>
        <dbReference type="Proteomes" id="UP000557872"/>
    </source>
</evidence>
<evidence type="ECO:0000313" key="7">
    <source>
        <dbReference type="EMBL" id="NWK56209.1"/>
    </source>
</evidence>
<keyword evidence="4 6" id="KW-1133">Transmembrane helix</keyword>
<feature type="transmembrane region" description="Helical" evidence="6">
    <location>
        <begin position="198"/>
        <end position="217"/>
    </location>
</feature>
<evidence type="ECO:0000256" key="3">
    <source>
        <dbReference type="ARBA" id="ARBA00022692"/>
    </source>
</evidence>
<name>A0A851GG74_9BACT</name>
<keyword evidence="5 6" id="KW-0472">Membrane</keyword>
<keyword evidence="3 6" id="KW-0812">Transmembrane</keyword>
<feature type="transmembrane region" description="Helical" evidence="6">
    <location>
        <begin position="424"/>
        <end position="443"/>
    </location>
</feature>
<keyword evidence="8" id="KW-1185">Reference proteome</keyword>
<feature type="transmembrane region" description="Helical" evidence="6">
    <location>
        <begin position="108"/>
        <end position="125"/>
    </location>
</feature>
<gene>
    <name evidence="7" type="primary">fucP</name>
    <name evidence="7" type="ORF">HW115_11355</name>
</gene>
<dbReference type="EMBL" id="JACBAZ010000004">
    <property type="protein sequence ID" value="NWK56209.1"/>
    <property type="molecule type" value="Genomic_DNA"/>
</dbReference>
<dbReference type="GO" id="GO:0005886">
    <property type="term" value="C:plasma membrane"/>
    <property type="evidence" value="ECO:0007669"/>
    <property type="project" value="UniProtKB-SubCell"/>
</dbReference>
<dbReference type="InterPro" id="IPR011701">
    <property type="entry name" value="MFS"/>
</dbReference>
<dbReference type="InterPro" id="IPR050375">
    <property type="entry name" value="MFS_TsgA-like"/>
</dbReference>
<feature type="transmembrane region" description="Helical" evidence="6">
    <location>
        <begin position="51"/>
        <end position="76"/>
    </location>
</feature>
<evidence type="ECO:0000256" key="1">
    <source>
        <dbReference type="ARBA" id="ARBA00004429"/>
    </source>
</evidence>
<feature type="transmembrane region" description="Helical" evidence="6">
    <location>
        <begin position="146"/>
        <end position="168"/>
    </location>
</feature>
<dbReference type="GO" id="GO:0015535">
    <property type="term" value="F:fucose:proton symporter activity"/>
    <property type="evidence" value="ECO:0007669"/>
    <property type="project" value="InterPro"/>
</dbReference>
<dbReference type="PANTHER" id="PTHR43702:SF11">
    <property type="entry name" value="L-FUCOSE-PROTON SYMPORTER"/>
    <property type="match status" value="1"/>
</dbReference>
<reference evidence="7 8" key="1">
    <citation type="submission" date="2020-07" db="EMBL/GenBank/DDBJ databases">
        <title>Roseicoccus Jingziensis gen. nov., sp. nov., isolated from coastal seawater.</title>
        <authorList>
            <person name="Feng X."/>
        </authorList>
    </citation>
    <scope>NUCLEOTIDE SEQUENCE [LARGE SCALE GENOMIC DNA]</scope>
    <source>
        <strain evidence="7 8">N1E253</strain>
    </source>
</reference>
<organism evidence="7 8">
    <name type="scientific">Oceaniferula marina</name>
    <dbReference type="NCBI Taxonomy" id="2748318"/>
    <lineage>
        <taxon>Bacteria</taxon>
        <taxon>Pseudomonadati</taxon>
        <taxon>Verrucomicrobiota</taxon>
        <taxon>Verrucomicrobiia</taxon>
        <taxon>Verrucomicrobiales</taxon>
        <taxon>Verrucomicrobiaceae</taxon>
        <taxon>Oceaniferula</taxon>
    </lineage>
</organism>
<dbReference type="AlphaFoldDB" id="A0A851GG74"/>
<feature type="transmembrane region" description="Helical" evidence="6">
    <location>
        <begin position="285"/>
        <end position="302"/>
    </location>
</feature>
<proteinExistence type="predicted"/>
<accession>A0A851GG74</accession>
<feature type="transmembrane region" description="Helical" evidence="6">
    <location>
        <begin position="352"/>
        <end position="373"/>
    </location>
</feature>
<dbReference type="Pfam" id="PF07690">
    <property type="entry name" value="MFS_1"/>
    <property type="match status" value="1"/>
</dbReference>
<dbReference type="Proteomes" id="UP000557872">
    <property type="component" value="Unassembled WGS sequence"/>
</dbReference>
<feature type="transmembrane region" description="Helical" evidence="6">
    <location>
        <begin position="83"/>
        <end position="102"/>
    </location>
</feature>
<evidence type="ECO:0000256" key="4">
    <source>
        <dbReference type="ARBA" id="ARBA00022989"/>
    </source>
</evidence>
<dbReference type="RefSeq" id="WP_178932970.1">
    <property type="nucleotide sequence ID" value="NZ_JACBAZ010000004.1"/>
</dbReference>